<protein>
    <submittedName>
        <fullName evidence="1">Uncharacterized protein</fullName>
    </submittedName>
</protein>
<gene>
    <name evidence="1" type="ORF">BJ878DRAFT_93731</name>
</gene>
<dbReference type="Proteomes" id="UP000887226">
    <property type="component" value="Unassembled WGS sequence"/>
</dbReference>
<accession>A0A9P7Z9J4</accession>
<organism evidence="1 2">
    <name type="scientific">Calycina marina</name>
    <dbReference type="NCBI Taxonomy" id="1763456"/>
    <lineage>
        <taxon>Eukaryota</taxon>
        <taxon>Fungi</taxon>
        <taxon>Dikarya</taxon>
        <taxon>Ascomycota</taxon>
        <taxon>Pezizomycotina</taxon>
        <taxon>Leotiomycetes</taxon>
        <taxon>Helotiales</taxon>
        <taxon>Pezizellaceae</taxon>
        <taxon>Calycina</taxon>
    </lineage>
</organism>
<sequence length="135" mass="15806">MPVSIRLSTQWRSFWCCNRNSLSQDRIPVTPRDSHNTTSFLAAIMRIRSRRSSYGFGLAIKKITNVFSKEILAKRALRKIKLLRHFRGHRDVYMPGRLYQSIGADLCRSPACMRDFPAFLDFNQPILQWSSYSYN</sequence>
<comment type="caution">
    <text evidence="1">The sequence shown here is derived from an EMBL/GenBank/DDBJ whole genome shotgun (WGS) entry which is preliminary data.</text>
</comment>
<reference evidence="1" key="1">
    <citation type="journal article" date="2021" name="IMA Fungus">
        <title>Genomic characterization of three marine fungi, including Emericellopsis atlantica sp. nov. with signatures of a generalist lifestyle and marine biomass degradation.</title>
        <authorList>
            <person name="Hagestad O.C."/>
            <person name="Hou L."/>
            <person name="Andersen J.H."/>
            <person name="Hansen E.H."/>
            <person name="Altermark B."/>
            <person name="Li C."/>
            <person name="Kuhnert E."/>
            <person name="Cox R.J."/>
            <person name="Crous P.W."/>
            <person name="Spatafora J.W."/>
            <person name="Lail K."/>
            <person name="Amirebrahimi M."/>
            <person name="Lipzen A."/>
            <person name="Pangilinan J."/>
            <person name="Andreopoulos W."/>
            <person name="Hayes R.D."/>
            <person name="Ng V."/>
            <person name="Grigoriev I.V."/>
            <person name="Jackson S.A."/>
            <person name="Sutton T.D.S."/>
            <person name="Dobson A.D.W."/>
            <person name="Rama T."/>
        </authorList>
    </citation>
    <scope>NUCLEOTIDE SEQUENCE</scope>
    <source>
        <strain evidence="1">TRa3180A</strain>
    </source>
</reference>
<dbReference type="EMBL" id="MU253756">
    <property type="protein sequence ID" value="KAG9248093.1"/>
    <property type="molecule type" value="Genomic_DNA"/>
</dbReference>
<dbReference type="Gene3D" id="3.30.200.20">
    <property type="entry name" value="Phosphorylase Kinase, domain 1"/>
    <property type="match status" value="1"/>
</dbReference>
<evidence type="ECO:0000313" key="2">
    <source>
        <dbReference type="Proteomes" id="UP000887226"/>
    </source>
</evidence>
<proteinExistence type="predicted"/>
<dbReference type="AlphaFoldDB" id="A0A9P7Z9J4"/>
<name>A0A9P7Z9J4_9HELO</name>
<keyword evidence="2" id="KW-1185">Reference proteome</keyword>
<evidence type="ECO:0000313" key="1">
    <source>
        <dbReference type="EMBL" id="KAG9248093.1"/>
    </source>
</evidence>